<dbReference type="CDD" id="cd16325">
    <property type="entry name" value="LolA"/>
    <property type="match status" value="1"/>
</dbReference>
<dbReference type="Proteomes" id="UP001500067">
    <property type="component" value="Unassembled WGS sequence"/>
</dbReference>
<dbReference type="PANTHER" id="PTHR35869">
    <property type="entry name" value="OUTER-MEMBRANE LIPOPROTEIN CARRIER PROTEIN"/>
    <property type="match status" value="1"/>
</dbReference>
<keyword evidence="1 2" id="KW-0732">Signal</keyword>
<evidence type="ECO:0000313" key="3">
    <source>
        <dbReference type="EMBL" id="GAA4462630.1"/>
    </source>
</evidence>
<dbReference type="Gene3D" id="2.50.20.10">
    <property type="entry name" value="Lipoprotein localisation LolA/LolB/LppX"/>
    <property type="match status" value="1"/>
</dbReference>
<evidence type="ECO:0000256" key="2">
    <source>
        <dbReference type="SAM" id="SignalP"/>
    </source>
</evidence>
<evidence type="ECO:0000313" key="4">
    <source>
        <dbReference type="Proteomes" id="UP001500067"/>
    </source>
</evidence>
<dbReference type="SUPFAM" id="SSF89392">
    <property type="entry name" value="Prokaryotic lipoproteins and lipoprotein localization factors"/>
    <property type="match status" value="1"/>
</dbReference>
<name>A0ABP8NBE1_9BACT</name>
<protein>
    <recommendedName>
        <fullName evidence="5">Outer membrane lipoprotein carrier protein LolA</fullName>
    </recommendedName>
</protein>
<dbReference type="InterPro" id="IPR004564">
    <property type="entry name" value="OM_lipoprot_carrier_LolA-like"/>
</dbReference>
<keyword evidence="4" id="KW-1185">Reference proteome</keyword>
<dbReference type="InterPro" id="IPR029046">
    <property type="entry name" value="LolA/LolB/LppX"/>
</dbReference>
<dbReference type="PANTHER" id="PTHR35869:SF1">
    <property type="entry name" value="OUTER-MEMBRANE LIPOPROTEIN CARRIER PROTEIN"/>
    <property type="match status" value="1"/>
</dbReference>
<organism evidence="3 4">
    <name type="scientific">Nemorincola caseinilytica</name>
    <dbReference type="NCBI Taxonomy" id="2054315"/>
    <lineage>
        <taxon>Bacteria</taxon>
        <taxon>Pseudomonadati</taxon>
        <taxon>Bacteroidota</taxon>
        <taxon>Chitinophagia</taxon>
        <taxon>Chitinophagales</taxon>
        <taxon>Chitinophagaceae</taxon>
        <taxon>Nemorincola</taxon>
    </lineage>
</organism>
<evidence type="ECO:0000256" key="1">
    <source>
        <dbReference type="ARBA" id="ARBA00022729"/>
    </source>
</evidence>
<proteinExistence type="predicted"/>
<dbReference type="EMBL" id="BAABFA010000007">
    <property type="protein sequence ID" value="GAA4462630.1"/>
    <property type="molecule type" value="Genomic_DNA"/>
</dbReference>
<dbReference type="RefSeq" id="WP_345079365.1">
    <property type="nucleotide sequence ID" value="NZ_BAABFA010000007.1"/>
</dbReference>
<comment type="caution">
    <text evidence="3">The sequence shown here is derived from an EMBL/GenBank/DDBJ whole genome shotgun (WGS) entry which is preliminary data.</text>
</comment>
<feature type="chain" id="PRO_5047048655" description="Outer membrane lipoprotein carrier protein LolA" evidence="2">
    <location>
        <begin position="22"/>
        <end position="218"/>
    </location>
</feature>
<evidence type="ECO:0008006" key="5">
    <source>
        <dbReference type="Google" id="ProtNLM"/>
    </source>
</evidence>
<gene>
    <name evidence="3" type="ORF">GCM10023093_09600</name>
</gene>
<dbReference type="Pfam" id="PF03548">
    <property type="entry name" value="LolA"/>
    <property type="match status" value="1"/>
</dbReference>
<accession>A0ABP8NBE1</accession>
<feature type="signal peptide" evidence="2">
    <location>
        <begin position="1"/>
        <end position="21"/>
    </location>
</feature>
<reference evidence="4" key="1">
    <citation type="journal article" date="2019" name="Int. J. Syst. Evol. Microbiol.">
        <title>The Global Catalogue of Microorganisms (GCM) 10K type strain sequencing project: providing services to taxonomists for standard genome sequencing and annotation.</title>
        <authorList>
            <consortium name="The Broad Institute Genomics Platform"/>
            <consortium name="The Broad Institute Genome Sequencing Center for Infectious Disease"/>
            <person name="Wu L."/>
            <person name="Ma J."/>
        </authorList>
    </citation>
    <scope>NUCLEOTIDE SEQUENCE [LARGE SCALE GENOMIC DNA]</scope>
    <source>
        <strain evidence="4">JCM 32105</strain>
    </source>
</reference>
<sequence length="218" mass="24027">MKQFITAGIALAMCIATPAMAQNDPKAKGILDAVSKKVSSLKTMKASFTLKLTGGKGGNVTDTRKGSVELKGQKYHLTMGSQEIMSDNVTVWTYNKDAKEVQVAKYDPTQQSMSPAKLFTPSFFDKEYKYTYKGERKENGKNCEIIELVPNDKSKQLAKIELMVDKSASMIAGGNYWEKNGNKYAITVSNVTQNADIPDSHFAWDAKAHPGVEVVDLR</sequence>